<feature type="region of interest" description="Disordered" evidence="1">
    <location>
        <begin position="1"/>
        <end position="55"/>
    </location>
</feature>
<dbReference type="AlphaFoldDB" id="D7MLW3"/>
<feature type="compositionally biased region" description="Basic residues" evidence="1">
    <location>
        <begin position="26"/>
        <end position="41"/>
    </location>
</feature>
<dbReference type="Gramene" id="scaffold_802903.1">
    <property type="protein sequence ID" value="scaffold_802903.1"/>
    <property type="gene ID" value="scaffold_802903.1"/>
</dbReference>
<gene>
    <name evidence="2" type="ORF">ARALYDRAFT_919503</name>
</gene>
<protein>
    <submittedName>
        <fullName evidence="2">Predicted protein</fullName>
    </submittedName>
</protein>
<organism evidence="3">
    <name type="scientific">Arabidopsis lyrata subsp. lyrata</name>
    <name type="common">Lyre-leaved rock-cress</name>
    <dbReference type="NCBI Taxonomy" id="81972"/>
    <lineage>
        <taxon>Eukaryota</taxon>
        <taxon>Viridiplantae</taxon>
        <taxon>Streptophyta</taxon>
        <taxon>Embryophyta</taxon>
        <taxon>Tracheophyta</taxon>
        <taxon>Spermatophyta</taxon>
        <taxon>Magnoliopsida</taxon>
        <taxon>eudicotyledons</taxon>
        <taxon>Gunneridae</taxon>
        <taxon>Pentapetalae</taxon>
        <taxon>rosids</taxon>
        <taxon>malvids</taxon>
        <taxon>Brassicales</taxon>
        <taxon>Brassicaceae</taxon>
        <taxon>Camelineae</taxon>
        <taxon>Arabidopsis</taxon>
    </lineage>
</organism>
<dbReference type="HOGENOM" id="CLU_2362599_0_0_1"/>
<dbReference type="Proteomes" id="UP000008694">
    <property type="component" value="Unassembled WGS sequence"/>
</dbReference>
<reference evidence="3" key="1">
    <citation type="journal article" date="2011" name="Nat. Genet.">
        <title>The Arabidopsis lyrata genome sequence and the basis of rapid genome size change.</title>
        <authorList>
            <person name="Hu T.T."/>
            <person name="Pattyn P."/>
            <person name="Bakker E.G."/>
            <person name="Cao J."/>
            <person name="Cheng J.-F."/>
            <person name="Clark R.M."/>
            <person name="Fahlgren N."/>
            <person name="Fawcett J.A."/>
            <person name="Grimwood J."/>
            <person name="Gundlach H."/>
            <person name="Haberer G."/>
            <person name="Hollister J.D."/>
            <person name="Ossowski S."/>
            <person name="Ottilar R.P."/>
            <person name="Salamov A.A."/>
            <person name="Schneeberger K."/>
            <person name="Spannagl M."/>
            <person name="Wang X."/>
            <person name="Yang L."/>
            <person name="Nasrallah M.E."/>
            <person name="Bergelson J."/>
            <person name="Carrington J.C."/>
            <person name="Gaut B.S."/>
            <person name="Schmutz J."/>
            <person name="Mayer K.F.X."/>
            <person name="Van de Peer Y."/>
            <person name="Grigoriev I.V."/>
            <person name="Nordborg M."/>
            <person name="Weigel D."/>
            <person name="Guo Y.-L."/>
        </authorList>
    </citation>
    <scope>NUCLEOTIDE SEQUENCE [LARGE SCALE GENOMIC DNA]</scope>
    <source>
        <strain evidence="3">cv. MN47</strain>
    </source>
</reference>
<name>D7MLW3_ARALL</name>
<evidence type="ECO:0000313" key="3">
    <source>
        <dbReference type="Proteomes" id="UP000008694"/>
    </source>
</evidence>
<evidence type="ECO:0000256" key="1">
    <source>
        <dbReference type="SAM" id="MobiDB-lite"/>
    </source>
</evidence>
<proteinExistence type="predicted"/>
<evidence type="ECO:0000313" key="2">
    <source>
        <dbReference type="EMBL" id="EFH41050.1"/>
    </source>
</evidence>
<accession>D7MLW3</accession>
<keyword evidence="3" id="KW-1185">Reference proteome</keyword>
<feature type="compositionally biased region" description="Polar residues" evidence="1">
    <location>
        <begin position="1"/>
        <end position="25"/>
    </location>
</feature>
<sequence length="96" mass="10350">MASEQSCGSTVFQGGSAASPSGNKTKPTKTRRRPNQWKRKAQAREKASGPIVSQDVKKNEAAMVYKRNATDELANSSKLAKCNEDKVVPPQQACAL</sequence>
<dbReference type="EMBL" id="GL348720">
    <property type="protein sequence ID" value="EFH41050.1"/>
    <property type="molecule type" value="Genomic_DNA"/>
</dbReference>